<evidence type="ECO:0000256" key="2">
    <source>
        <dbReference type="SAM" id="Phobius"/>
    </source>
</evidence>
<feature type="region of interest" description="Disordered" evidence="1">
    <location>
        <begin position="117"/>
        <end position="183"/>
    </location>
</feature>
<feature type="compositionally biased region" description="Low complexity" evidence="1">
    <location>
        <begin position="117"/>
        <end position="131"/>
    </location>
</feature>
<accession>A0A131YGH3</accession>
<feature type="compositionally biased region" description="Pro residues" evidence="1">
    <location>
        <begin position="156"/>
        <end position="171"/>
    </location>
</feature>
<name>A0A131YGH3_RHIAP</name>
<keyword evidence="2" id="KW-0472">Membrane</keyword>
<evidence type="ECO:0000256" key="1">
    <source>
        <dbReference type="SAM" id="MobiDB-lite"/>
    </source>
</evidence>
<feature type="compositionally biased region" description="Polar residues" evidence="1">
    <location>
        <begin position="172"/>
        <end position="183"/>
    </location>
</feature>
<proteinExistence type="predicted"/>
<keyword evidence="2" id="KW-1133">Transmembrane helix</keyword>
<evidence type="ECO:0000313" key="3">
    <source>
        <dbReference type="EMBL" id="JAP78339.1"/>
    </source>
</evidence>
<feature type="transmembrane region" description="Helical" evidence="2">
    <location>
        <begin position="44"/>
        <end position="67"/>
    </location>
</feature>
<reference evidence="3" key="1">
    <citation type="journal article" date="2016" name="Ticks Tick Borne Dis.">
        <title>De novo assembly and annotation of the salivary gland transcriptome of Rhipicephalus appendiculatus male and female ticks during blood feeding.</title>
        <authorList>
            <person name="de Castro M.H."/>
            <person name="de Klerk D."/>
            <person name="Pienaar R."/>
            <person name="Latif A.A."/>
            <person name="Rees D.J."/>
            <person name="Mans B.J."/>
        </authorList>
    </citation>
    <scope>NUCLEOTIDE SEQUENCE</scope>
    <source>
        <tissue evidence="3">Salivary glands</tissue>
    </source>
</reference>
<sequence length="183" mass="20113">MDPFIKFLVEYVCLNVLVNLVQAFDEEFEKKWQSMRRQTVLAPGTIITIFIALMIAATCLSLFCFCLRRQRNMYNASPCVPPPLMPAAPVVTSGARTHAPLESYPLVSGATLSPAAPSPQQNYYPQPSAPYLQGGPHMGNNAAPLIQPSAAVLPSPSTPREPLPYERPPPYANQSEESYFTKS</sequence>
<feature type="transmembrane region" description="Helical" evidence="2">
    <location>
        <begin position="7"/>
        <end position="24"/>
    </location>
</feature>
<organism evidence="3">
    <name type="scientific">Rhipicephalus appendiculatus</name>
    <name type="common">Brown ear tick</name>
    <dbReference type="NCBI Taxonomy" id="34631"/>
    <lineage>
        <taxon>Eukaryota</taxon>
        <taxon>Metazoa</taxon>
        <taxon>Ecdysozoa</taxon>
        <taxon>Arthropoda</taxon>
        <taxon>Chelicerata</taxon>
        <taxon>Arachnida</taxon>
        <taxon>Acari</taxon>
        <taxon>Parasitiformes</taxon>
        <taxon>Ixodida</taxon>
        <taxon>Ixodoidea</taxon>
        <taxon>Ixodidae</taxon>
        <taxon>Rhipicephalinae</taxon>
        <taxon>Rhipicephalus</taxon>
        <taxon>Rhipicephalus</taxon>
    </lineage>
</organism>
<protein>
    <submittedName>
        <fullName evidence="3">Uncharacterized protein</fullName>
    </submittedName>
</protein>
<dbReference type="EMBL" id="GEDV01010218">
    <property type="protein sequence ID" value="JAP78339.1"/>
    <property type="molecule type" value="Transcribed_RNA"/>
</dbReference>
<dbReference type="AlphaFoldDB" id="A0A131YGH3"/>
<keyword evidence="2" id="KW-0812">Transmembrane</keyword>